<dbReference type="InterPro" id="IPR000587">
    <property type="entry name" value="Creatinase_N"/>
</dbReference>
<reference evidence="3 4" key="1">
    <citation type="submission" date="2016-07" db="EMBL/GenBank/DDBJ databases">
        <title>Draft genome sequence of Prauserella sp. YIM 121212, isolated from alkaline soil.</title>
        <authorList>
            <person name="Ruckert C."/>
            <person name="Albersmeier A."/>
            <person name="Jiang C.-L."/>
            <person name="Jiang Y."/>
            <person name="Kalinowski J."/>
            <person name="Schneider O."/>
            <person name="Winkler A."/>
            <person name="Zotchev S.B."/>
        </authorList>
    </citation>
    <scope>NUCLEOTIDE SEQUENCE [LARGE SCALE GENOMIC DNA]</scope>
    <source>
        <strain evidence="3 4">YIM 121212</strain>
    </source>
</reference>
<evidence type="ECO:0000259" key="1">
    <source>
        <dbReference type="Pfam" id="PF00557"/>
    </source>
</evidence>
<accession>A0A318LMX6</accession>
<dbReference type="Proteomes" id="UP000247892">
    <property type="component" value="Unassembled WGS sequence"/>
</dbReference>
<dbReference type="InterPro" id="IPR036005">
    <property type="entry name" value="Creatinase/aminopeptidase-like"/>
</dbReference>
<evidence type="ECO:0000259" key="2">
    <source>
        <dbReference type="Pfam" id="PF01321"/>
    </source>
</evidence>
<dbReference type="PANTHER" id="PTHR46112">
    <property type="entry name" value="AMINOPEPTIDASE"/>
    <property type="match status" value="1"/>
</dbReference>
<dbReference type="RefSeq" id="WP_110343604.1">
    <property type="nucleotide sequence ID" value="NZ_JBHVKT010000009.1"/>
</dbReference>
<protein>
    <submittedName>
        <fullName evidence="3">Xaa-Pro aminopeptidase</fullName>
    </submittedName>
</protein>
<gene>
    <name evidence="3" type="ORF">BA062_35340</name>
</gene>
<dbReference type="SUPFAM" id="SSF53092">
    <property type="entry name" value="Creatinase/prolidase N-terminal domain"/>
    <property type="match status" value="1"/>
</dbReference>
<dbReference type="GO" id="GO:0004177">
    <property type="term" value="F:aminopeptidase activity"/>
    <property type="evidence" value="ECO:0007669"/>
    <property type="project" value="UniProtKB-KW"/>
</dbReference>
<proteinExistence type="predicted"/>
<dbReference type="Pfam" id="PF01321">
    <property type="entry name" value="Creatinase_N"/>
    <property type="match status" value="1"/>
</dbReference>
<keyword evidence="4" id="KW-1185">Reference proteome</keyword>
<feature type="domain" description="Peptidase M24" evidence="1">
    <location>
        <begin position="313"/>
        <end position="537"/>
    </location>
</feature>
<dbReference type="PANTHER" id="PTHR46112:SF2">
    <property type="entry name" value="XAA-PRO AMINOPEPTIDASE P-RELATED"/>
    <property type="match status" value="1"/>
</dbReference>
<feature type="domain" description="Creatinase N-terminal" evidence="2">
    <location>
        <begin position="184"/>
        <end position="300"/>
    </location>
</feature>
<evidence type="ECO:0000313" key="4">
    <source>
        <dbReference type="Proteomes" id="UP000247892"/>
    </source>
</evidence>
<keyword evidence="3" id="KW-0645">Protease</keyword>
<dbReference type="SUPFAM" id="SSF55920">
    <property type="entry name" value="Creatinase/aminopeptidase"/>
    <property type="match status" value="1"/>
</dbReference>
<dbReference type="InterPro" id="IPR050659">
    <property type="entry name" value="Peptidase_M24B"/>
</dbReference>
<comment type="caution">
    <text evidence="3">The sequence shown here is derived from an EMBL/GenBank/DDBJ whole genome shotgun (WGS) entry which is preliminary data.</text>
</comment>
<dbReference type="AlphaFoldDB" id="A0A318LMX6"/>
<dbReference type="InterPro" id="IPR000994">
    <property type="entry name" value="Pept_M24"/>
</dbReference>
<dbReference type="Gene3D" id="3.40.350.10">
    <property type="entry name" value="Creatinase/prolidase N-terminal domain"/>
    <property type="match status" value="1"/>
</dbReference>
<keyword evidence="3" id="KW-0031">Aminopeptidase</keyword>
<keyword evidence="3" id="KW-0378">Hydrolase</keyword>
<organism evidence="3 4">
    <name type="scientific">Prauserella flavalba</name>
    <dbReference type="NCBI Taxonomy" id="1477506"/>
    <lineage>
        <taxon>Bacteria</taxon>
        <taxon>Bacillati</taxon>
        <taxon>Actinomycetota</taxon>
        <taxon>Actinomycetes</taxon>
        <taxon>Pseudonocardiales</taxon>
        <taxon>Pseudonocardiaceae</taxon>
        <taxon>Prauserella</taxon>
    </lineage>
</organism>
<dbReference type="EMBL" id="MASU01000021">
    <property type="protein sequence ID" value="PXY18394.1"/>
    <property type="molecule type" value="Genomic_DNA"/>
</dbReference>
<dbReference type="Pfam" id="PF00557">
    <property type="entry name" value="Peptidase_M24"/>
    <property type="match status" value="1"/>
</dbReference>
<name>A0A318LMX6_9PSEU</name>
<dbReference type="InterPro" id="IPR029149">
    <property type="entry name" value="Creatin/AminoP/Spt16_N"/>
</dbReference>
<dbReference type="OrthoDB" id="4396284at2"/>
<evidence type="ECO:0000313" key="3">
    <source>
        <dbReference type="EMBL" id="PXY18394.1"/>
    </source>
</evidence>
<sequence length="549" mass="60448">MLSLTADASQVEQIYGLDARKSLLFSAIRLDSYPLVAPLIARTDAGRYLLVRQQEQGNALSAGVPKAQIKFYAPWVTIDPRIVADTSASASLATLVEDLADGAPVRLAADVVYSHYRTLAGSVDLVVDGQDPTPVTAYEIDVETVLTRFAGWRQEGVRTARRLIEDVEHLSGLSEEFSADQDSRFEALRALIDDRSLDALLITAPPNFTEVTGFAQPNGAAALWLPDMNRLIVLAPEGTSGVHGSPIDQFPSVGAAVRTLARGARTGVEDEWITVGLARELEDEHAELVPVSTDLAHWRDVRDHEDLAFQVIAARASVFAIEEALAWAEEGLDAGRSFSELDINAVYLDKLTEFRTADEIPFDIEPYFTNLHSSNRMLFPGPPVDFPINADTTCIQLDAGVRVVIDGVTVATSDMARTLPRTAAAKEAYNFFFEVVRQGIIGQLRPGVVCEDVHEGTLRYLAPHLDRMVEIGMLGTDVDFNTEYRKRNVGHLMGKQESFANELRPGYKHVLEVGSYGAAEIPWRYENAAIGTEDLWYVGRDRTYIVSKR</sequence>
<dbReference type="Gene3D" id="3.90.230.10">
    <property type="entry name" value="Creatinase/methionine aminopeptidase superfamily"/>
    <property type="match status" value="1"/>
</dbReference>